<keyword evidence="1" id="KW-0472">Membrane</keyword>
<keyword evidence="1" id="KW-0812">Transmembrane</keyword>
<dbReference type="AlphaFoldDB" id="D2UYX0"/>
<evidence type="ECO:0000256" key="1">
    <source>
        <dbReference type="SAM" id="Phobius"/>
    </source>
</evidence>
<dbReference type="KEGG" id="ngr:NAEGRDRAFT_56584"/>
<keyword evidence="2" id="KW-0732">Signal</keyword>
<evidence type="ECO:0000313" key="3">
    <source>
        <dbReference type="EMBL" id="EFC49849.1"/>
    </source>
</evidence>
<reference evidence="3 4" key="1">
    <citation type="journal article" date="2010" name="Cell">
        <title>The genome of Naegleria gruberi illuminates early eukaryotic versatility.</title>
        <authorList>
            <person name="Fritz-Laylin L.K."/>
            <person name="Prochnik S.E."/>
            <person name="Ginger M.L."/>
            <person name="Dacks J.B."/>
            <person name="Carpenter M.L."/>
            <person name="Field M.C."/>
            <person name="Kuo A."/>
            <person name="Paredez A."/>
            <person name="Chapman J."/>
            <person name="Pham J."/>
            <person name="Shu S."/>
            <person name="Neupane R."/>
            <person name="Cipriano M."/>
            <person name="Mancuso J."/>
            <person name="Tu H."/>
            <person name="Salamov A."/>
            <person name="Lindquist E."/>
            <person name="Shapiro H."/>
            <person name="Lucas S."/>
            <person name="Grigoriev I.V."/>
            <person name="Cande W.Z."/>
            <person name="Fulton C."/>
            <person name="Rokhsar D.S."/>
            <person name="Dawson S.C."/>
        </authorList>
    </citation>
    <scope>NUCLEOTIDE SEQUENCE [LARGE SCALE GENOMIC DNA]</scope>
    <source>
        <strain evidence="3 4">NEG-M</strain>
    </source>
</reference>
<feature type="transmembrane region" description="Helical" evidence="1">
    <location>
        <begin position="415"/>
        <end position="442"/>
    </location>
</feature>
<dbReference type="VEuPathDB" id="AmoebaDB:NAEGRDRAFT_56584"/>
<gene>
    <name evidence="3" type="ORF">NAEGRDRAFT_56584</name>
</gene>
<dbReference type="RefSeq" id="XP_002682593.1">
    <property type="nucleotide sequence ID" value="XM_002682547.1"/>
</dbReference>
<evidence type="ECO:0000313" key="4">
    <source>
        <dbReference type="Proteomes" id="UP000006671"/>
    </source>
</evidence>
<keyword evidence="4" id="KW-1185">Reference proteome</keyword>
<sequence>MMTNNPPHRLLLLVVFALCILCYSSSDATTFVPQHEVSDRFFVPPTNDLAISPNTQSSKPINTQSFRTTSTQQQCSCPNCYCNSQQCPKAVSANSYLVLSAMEDCAANNQVPAIGLVNIQSTSSSNQFKYGLVDEDNKNKALSGQGFKYYAYKSNLETATDCVSDSTPAIRVTGKAYLIAKSSNLLLDTNVRFNIQMSCVLAPFSTISMSVKPMDYSRFYVGKRMMWSFSFVNQYDNVDTWQKGTLMTPDNVLASVNNGVASLIHTPSTVGQLSLDLKYTPDSTVYGSIFNFATKPLEVFKMAVDGSIEVTDKVQLKKEFQVKYTIKDSDGTVTPKVDLSKLSFVCPEVDLVCVNPTSDAGSGSSVTCTAGKSGIAVILMQFDGKTIDASRNVAVIEIDPNANDNGKYWIDYQSAIVAMLVLAVIVIGIVVIAGAAGIFIYFKRRRAAQPQKIRLSEDEQAEDLEA</sequence>
<dbReference type="EMBL" id="GG738846">
    <property type="protein sequence ID" value="EFC49849.1"/>
    <property type="molecule type" value="Genomic_DNA"/>
</dbReference>
<accession>D2UYX0</accession>
<protein>
    <submittedName>
        <fullName evidence="3">Predicted protein</fullName>
    </submittedName>
</protein>
<feature type="chain" id="PRO_5003037124" evidence="2">
    <location>
        <begin position="29"/>
        <end position="466"/>
    </location>
</feature>
<name>D2UYX0_NAEGR</name>
<evidence type="ECO:0000256" key="2">
    <source>
        <dbReference type="SAM" id="SignalP"/>
    </source>
</evidence>
<keyword evidence="1" id="KW-1133">Transmembrane helix</keyword>
<dbReference type="Proteomes" id="UP000006671">
    <property type="component" value="Unassembled WGS sequence"/>
</dbReference>
<dbReference type="InParanoid" id="D2UYX0"/>
<dbReference type="OrthoDB" id="10448172at2759"/>
<organism evidence="4">
    <name type="scientific">Naegleria gruberi</name>
    <name type="common">Amoeba</name>
    <dbReference type="NCBI Taxonomy" id="5762"/>
    <lineage>
        <taxon>Eukaryota</taxon>
        <taxon>Discoba</taxon>
        <taxon>Heterolobosea</taxon>
        <taxon>Tetramitia</taxon>
        <taxon>Eutetramitia</taxon>
        <taxon>Vahlkampfiidae</taxon>
        <taxon>Naegleria</taxon>
    </lineage>
</organism>
<proteinExistence type="predicted"/>
<dbReference type="GeneID" id="8858950"/>
<feature type="signal peptide" evidence="2">
    <location>
        <begin position="1"/>
        <end position="28"/>
    </location>
</feature>